<dbReference type="InterPro" id="IPR026057">
    <property type="entry name" value="TBL_C"/>
</dbReference>
<keyword evidence="5" id="KW-1133">Transmembrane helix</keyword>
<keyword evidence="6" id="KW-0472">Membrane</keyword>
<feature type="domain" description="Trichome birefringence-like C-terminal" evidence="7">
    <location>
        <begin position="171"/>
        <end position="383"/>
    </location>
</feature>
<name>A0A6A3B4C6_HIBSY</name>
<dbReference type="GO" id="GO:0016413">
    <property type="term" value="F:O-acetyltransferase activity"/>
    <property type="evidence" value="ECO:0007669"/>
    <property type="project" value="InterPro"/>
</dbReference>
<evidence type="ECO:0000313" key="10">
    <source>
        <dbReference type="Proteomes" id="UP000436088"/>
    </source>
</evidence>
<dbReference type="PANTHER" id="PTHR32285:SF241">
    <property type="entry name" value="PROTEIN TRICHOME BIREFRINGENCE-LIKE 4"/>
    <property type="match status" value="1"/>
</dbReference>
<dbReference type="InterPro" id="IPR029962">
    <property type="entry name" value="TBL"/>
</dbReference>
<evidence type="ECO:0000256" key="6">
    <source>
        <dbReference type="ARBA" id="ARBA00023136"/>
    </source>
</evidence>
<dbReference type="Pfam" id="PF13839">
    <property type="entry name" value="PC-Esterase"/>
    <property type="match status" value="1"/>
</dbReference>
<organism evidence="9 10">
    <name type="scientific">Hibiscus syriacus</name>
    <name type="common">Rose of Sharon</name>
    <dbReference type="NCBI Taxonomy" id="106335"/>
    <lineage>
        <taxon>Eukaryota</taxon>
        <taxon>Viridiplantae</taxon>
        <taxon>Streptophyta</taxon>
        <taxon>Embryophyta</taxon>
        <taxon>Tracheophyta</taxon>
        <taxon>Spermatophyta</taxon>
        <taxon>Magnoliopsida</taxon>
        <taxon>eudicotyledons</taxon>
        <taxon>Gunneridae</taxon>
        <taxon>Pentapetalae</taxon>
        <taxon>rosids</taxon>
        <taxon>malvids</taxon>
        <taxon>Malvales</taxon>
        <taxon>Malvaceae</taxon>
        <taxon>Malvoideae</taxon>
        <taxon>Hibiscus</taxon>
    </lineage>
</organism>
<keyword evidence="3" id="KW-0812">Transmembrane</keyword>
<comment type="similarity">
    <text evidence="2">Belongs to the PC-esterase family. TBL subfamily.</text>
</comment>
<evidence type="ECO:0000256" key="1">
    <source>
        <dbReference type="ARBA" id="ARBA00004167"/>
    </source>
</evidence>
<dbReference type="InterPro" id="IPR025846">
    <property type="entry name" value="TBL_N"/>
</dbReference>
<keyword evidence="10" id="KW-1185">Reference proteome</keyword>
<dbReference type="GO" id="GO:0016020">
    <property type="term" value="C:membrane"/>
    <property type="evidence" value="ECO:0007669"/>
    <property type="project" value="UniProtKB-SubCell"/>
</dbReference>
<evidence type="ECO:0000256" key="3">
    <source>
        <dbReference type="ARBA" id="ARBA00022692"/>
    </source>
</evidence>
<comment type="subcellular location">
    <subcellularLocation>
        <location evidence="1">Membrane</location>
        <topology evidence="1">Single-pass membrane protein</topology>
    </subcellularLocation>
</comment>
<keyword evidence="4" id="KW-0735">Signal-anchor</keyword>
<dbReference type="GO" id="GO:0005794">
    <property type="term" value="C:Golgi apparatus"/>
    <property type="evidence" value="ECO:0007669"/>
    <property type="project" value="TreeGrafter"/>
</dbReference>
<accession>A0A6A3B4C6</accession>
<feature type="domain" description="Trichome birefringence-like N-terminal" evidence="8">
    <location>
        <begin position="110"/>
        <end position="163"/>
    </location>
</feature>
<evidence type="ECO:0000256" key="5">
    <source>
        <dbReference type="ARBA" id="ARBA00022989"/>
    </source>
</evidence>
<reference evidence="9" key="1">
    <citation type="submission" date="2019-09" db="EMBL/GenBank/DDBJ databases">
        <title>Draft genome information of white flower Hibiscus syriacus.</title>
        <authorList>
            <person name="Kim Y.-M."/>
        </authorList>
    </citation>
    <scope>NUCLEOTIDE SEQUENCE [LARGE SCALE GENOMIC DNA]</scope>
    <source>
        <strain evidence="9">YM2019G1</strain>
    </source>
</reference>
<protein>
    <submittedName>
        <fullName evidence="9">Protein trichome birefringence-like 4</fullName>
    </submittedName>
</protein>
<evidence type="ECO:0000259" key="8">
    <source>
        <dbReference type="Pfam" id="PF14416"/>
    </source>
</evidence>
<comment type="caution">
    <text evidence="9">The sequence shown here is derived from an EMBL/GenBank/DDBJ whole genome shotgun (WGS) entry which is preliminary data.</text>
</comment>
<evidence type="ECO:0000256" key="2">
    <source>
        <dbReference type="ARBA" id="ARBA00007727"/>
    </source>
</evidence>
<evidence type="ECO:0000256" key="4">
    <source>
        <dbReference type="ARBA" id="ARBA00022968"/>
    </source>
</evidence>
<dbReference type="EMBL" id="VEPZ02000905">
    <property type="protein sequence ID" value="KAE8711904.1"/>
    <property type="molecule type" value="Genomic_DNA"/>
</dbReference>
<dbReference type="AlphaFoldDB" id="A0A6A3B4C6"/>
<dbReference type="Pfam" id="PF14416">
    <property type="entry name" value="PMR5N"/>
    <property type="match status" value="1"/>
</dbReference>
<sequence>MASSRTMISIFKHFTRTIPYLQWRSRTHIFYILLLLLSLFFFLSTTSFNHRSPLALALATRLRFAANYLASFASISSSNTCIVSDVRTNCTLSSVTAVEITDNVIKDLSSCDIFNGDWVLDDSTTPAYIPGSCPYVDDSFNCFKNGRIDFSYVRYRWKPFDCSMGGNVGDVEGKRLVFVGDSLTMNMWESLVCLLRESLRDKRRLFEVSSRNEFRTRGFFSLRFSDYECTIDFIKSPFLVQEWTISDNSEIRRETLRLDMIQGSKYSDADIIVFNTGHWWTHQKTGKGKNYFQEGSHVYDRLEVKEAFTKALKTWAQWVDSNIDRKHTRVFFAGYSSSPFRKGQWDTGGNCHGETEPISNETSLAPYPWMMSILESVISEMKTCILSQHHQDDGLQKIWSSFDLSAARDPEDSEHVPGLQSLVPPWCPRLLE</sequence>
<proteinExistence type="inferred from homology"/>
<dbReference type="PANTHER" id="PTHR32285">
    <property type="entry name" value="PROTEIN TRICHOME BIREFRINGENCE-LIKE 9-RELATED"/>
    <property type="match status" value="1"/>
</dbReference>
<evidence type="ECO:0000313" key="9">
    <source>
        <dbReference type="EMBL" id="KAE8711904.1"/>
    </source>
</evidence>
<dbReference type="Proteomes" id="UP000436088">
    <property type="component" value="Unassembled WGS sequence"/>
</dbReference>
<gene>
    <name evidence="9" type="ORF">F3Y22_tig00110270pilonHSYRG00091</name>
</gene>
<evidence type="ECO:0000259" key="7">
    <source>
        <dbReference type="Pfam" id="PF13839"/>
    </source>
</evidence>